<sequence>MALDHYRQPKYLEDLMEIVSTSLLACSWSSSYLRLCTRRPWSVLDVVVSVVFWLRQLKVFRKNVLIQTIGNTLAPTQVSPFSRHPFLSTCRNPESPYFLNPRYDIPVLRIFQSPSFINVAFLTGCSGSAPSSSLLLISRWGEFNTTLRVTTSKGEERSGGDSDQDVIGVLSDLINTRFDDVPDPSDPEKEALEEFSQSDVSDPASDTSDIDEDNLEPFPQPDSLDLDVEALVRARELFATGTLRPPKAVELEDFTQSDRDIEDLELFPQPDSLDLDVEALCCNVQ</sequence>
<feature type="compositionally biased region" description="Polar residues" evidence="1">
    <location>
        <begin position="195"/>
        <end position="207"/>
    </location>
</feature>
<dbReference type="AlphaFoldDB" id="A0AAW0ML19"/>
<organism evidence="2 3">
    <name type="scientific">Mugilogobius chulae</name>
    <name type="common">yellowstripe goby</name>
    <dbReference type="NCBI Taxonomy" id="88201"/>
    <lineage>
        <taxon>Eukaryota</taxon>
        <taxon>Metazoa</taxon>
        <taxon>Chordata</taxon>
        <taxon>Craniata</taxon>
        <taxon>Vertebrata</taxon>
        <taxon>Euteleostomi</taxon>
        <taxon>Actinopterygii</taxon>
        <taxon>Neopterygii</taxon>
        <taxon>Teleostei</taxon>
        <taxon>Neoteleostei</taxon>
        <taxon>Acanthomorphata</taxon>
        <taxon>Gobiaria</taxon>
        <taxon>Gobiiformes</taxon>
        <taxon>Gobioidei</taxon>
        <taxon>Gobiidae</taxon>
        <taxon>Gobionellinae</taxon>
        <taxon>Mugilogobius</taxon>
    </lineage>
</organism>
<evidence type="ECO:0000313" key="3">
    <source>
        <dbReference type="Proteomes" id="UP001460270"/>
    </source>
</evidence>
<comment type="caution">
    <text evidence="2">The sequence shown here is derived from an EMBL/GenBank/DDBJ whole genome shotgun (WGS) entry which is preliminary data.</text>
</comment>
<proteinExistence type="predicted"/>
<evidence type="ECO:0000313" key="2">
    <source>
        <dbReference type="EMBL" id="KAK7877451.1"/>
    </source>
</evidence>
<gene>
    <name evidence="2" type="ORF">WMY93_031791</name>
</gene>
<feature type="region of interest" description="Disordered" evidence="1">
    <location>
        <begin position="177"/>
        <end position="222"/>
    </location>
</feature>
<name>A0AAW0ML19_9GOBI</name>
<protein>
    <submittedName>
        <fullName evidence="2">Uncharacterized protein</fullName>
    </submittedName>
</protein>
<evidence type="ECO:0000256" key="1">
    <source>
        <dbReference type="SAM" id="MobiDB-lite"/>
    </source>
</evidence>
<keyword evidence="3" id="KW-1185">Reference proteome</keyword>
<accession>A0AAW0ML19</accession>
<dbReference type="EMBL" id="JBBPFD010000690">
    <property type="protein sequence ID" value="KAK7877451.1"/>
    <property type="molecule type" value="Genomic_DNA"/>
</dbReference>
<dbReference type="Proteomes" id="UP001460270">
    <property type="component" value="Unassembled WGS sequence"/>
</dbReference>
<reference evidence="3" key="1">
    <citation type="submission" date="2024-04" db="EMBL/GenBank/DDBJ databases">
        <title>Salinicola lusitanus LLJ914,a marine bacterium isolated from the Okinawa Trough.</title>
        <authorList>
            <person name="Li J."/>
        </authorList>
    </citation>
    <scope>NUCLEOTIDE SEQUENCE [LARGE SCALE GENOMIC DNA]</scope>
</reference>